<dbReference type="GO" id="GO:0016020">
    <property type="term" value="C:membrane"/>
    <property type="evidence" value="ECO:0007669"/>
    <property type="project" value="UniProtKB-SubCell"/>
</dbReference>
<evidence type="ECO:0000256" key="4">
    <source>
        <dbReference type="ARBA" id="ARBA00023136"/>
    </source>
</evidence>
<feature type="transmembrane region" description="Helical" evidence="5">
    <location>
        <begin position="117"/>
        <end position="139"/>
    </location>
</feature>
<sequence>MKINYSFLFIIPIALIMLMDNMFTELAAPSNPNIQYMMLNVLLKGCAALSFGYCWLKFQRMSKPMRMIYVLLNIYVIGMVLESMYKYNTPLVYPHVFQKLFVLYFAFFIYTFYKGNFYLKFLHVVNFIMIGFWLNVLIVNPNTLSISSFTDHERGVHSSSVYMLVIPFLYYLSNYFYKGKLMQLFLALFVLLTIFFFQHRTVWISTAVVLAFYYLLTKFKAEEPINFGKLVPIILVGIIGAIASSAFLFSMHPEIIDKVQASFSDMENFETQGTGGWRYKQWLSYVPFIEDNLFLGMRFDGFELPIQFYREDLGRPVFEDGNGHHFHSFYIEILFYTGLAGLLIFLMLTWQTIKYVFRVRYMTIRQIMLLSFILSGFIFGISYVLPTFFYAILGWGIVLMEEEVPVKTNYLKQSVWKRKLKLSRLKESLLESKNKPLLKHN</sequence>
<dbReference type="InterPro" id="IPR051533">
    <property type="entry name" value="WaaL-like"/>
</dbReference>
<dbReference type="GO" id="GO:0016874">
    <property type="term" value="F:ligase activity"/>
    <property type="evidence" value="ECO:0007669"/>
    <property type="project" value="UniProtKB-KW"/>
</dbReference>
<evidence type="ECO:0000259" key="6">
    <source>
        <dbReference type="Pfam" id="PF04932"/>
    </source>
</evidence>
<feature type="transmembrane region" description="Helical" evidence="5">
    <location>
        <begin position="68"/>
        <end position="85"/>
    </location>
</feature>
<evidence type="ECO:0000256" key="2">
    <source>
        <dbReference type="ARBA" id="ARBA00022692"/>
    </source>
</evidence>
<feature type="transmembrane region" description="Helical" evidence="5">
    <location>
        <begin position="159"/>
        <end position="177"/>
    </location>
</feature>
<keyword evidence="4 5" id="KW-0472">Membrane</keyword>
<evidence type="ECO:0000256" key="5">
    <source>
        <dbReference type="SAM" id="Phobius"/>
    </source>
</evidence>
<dbReference type="AlphaFoldDB" id="A0A5C8J8N0"/>
<dbReference type="RefSeq" id="WP_147923302.1">
    <property type="nucleotide sequence ID" value="NZ_VRTY01000089.1"/>
</dbReference>
<organism evidence="7 8">
    <name type="scientific">Pontibacter qinzhouensis</name>
    <dbReference type="NCBI Taxonomy" id="2603253"/>
    <lineage>
        <taxon>Bacteria</taxon>
        <taxon>Pseudomonadati</taxon>
        <taxon>Bacteroidota</taxon>
        <taxon>Cytophagia</taxon>
        <taxon>Cytophagales</taxon>
        <taxon>Hymenobacteraceae</taxon>
        <taxon>Pontibacter</taxon>
    </lineage>
</organism>
<evidence type="ECO:0000256" key="3">
    <source>
        <dbReference type="ARBA" id="ARBA00022989"/>
    </source>
</evidence>
<feature type="transmembrane region" description="Helical" evidence="5">
    <location>
        <begin position="227"/>
        <end position="249"/>
    </location>
</feature>
<dbReference type="EMBL" id="VRTY01000089">
    <property type="protein sequence ID" value="TXK33782.1"/>
    <property type="molecule type" value="Genomic_DNA"/>
</dbReference>
<name>A0A5C8J8N0_9BACT</name>
<feature type="domain" description="O-antigen ligase-related" evidence="6">
    <location>
        <begin position="186"/>
        <end position="346"/>
    </location>
</feature>
<feature type="transmembrane region" description="Helical" evidence="5">
    <location>
        <begin position="333"/>
        <end position="353"/>
    </location>
</feature>
<dbReference type="PANTHER" id="PTHR37422">
    <property type="entry name" value="TEICHURONIC ACID BIOSYNTHESIS PROTEIN TUAE"/>
    <property type="match status" value="1"/>
</dbReference>
<proteinExistence type="predicted"/>
<dbReference type="Proteomes" id="UP000321926">
    <property type="component" value="Unassembled WGS sequence"/>
</dbReference>
<keyword evidence="7" id="KW-0436">Ligase</keyword>
<dbReference type="InterPro" id="IPR007016">
    <property type="entry name" value="O-antigen_ligase-rel_domated"/>
</dbReference>
<dbReference type="PANTHER" id="PTHR37422:SF13">
    <property type="entry name" value="LIPOPOLYSACCHARIDE BIOSYNTHESIS PROTEIN PA4999-RELATED"/>
    <property type="match status" value="1"/>
</dbReference>
<evidence type="ECO:0000313" key="7">
    <source>
        <dbReference type="EMBL" id="TXK33782.1"/>
    </source>
</evidence>
<keyword evidence="8" id="KW-1185">Reference proteome</keyword>
<comment type="caution">
    <text evidence="7">The sequence shown here is derived from an EMBL/GenBank/DDBJ whole genome shotgun (WGS) entry which is preliminary data.</text>
</comment>
<feature type="transmembrane region" description="Helical" evidence="5">
    <location>
        <begin position="373"/>
        <end position="398"/>
    </location>
</feature>
<evidence type="ECO:0000256" key="1">
    <source>
        <dbReference type="ARBA" id="ARBA00004141"/>
    </source>
</evidence>
<dbReference type="OrthoDB" id="742098at2"/>
<dbReference type="Pfam" id="PF04932">
    <property type="entry name" value="Wzy_C"/>
    <property type="match status" value="1"/>
</dbReference>
<evidence type="ECO:0000313" key="8">
    <source>
        <dbReference type="Proteomes" id="UP000321926"/>
    </source>
</evidence>
<feature type="transmembrane region" description="Helical" evidence="5">
    <location>
        <begin position="184"/>
        <end position="215"/>
    </location>
</feature>
<keyword evidence="2 5" id="KW-0812">Transmembrane</keyword>
<comment type="subcellular location">
    <subcellularLocation>
        <location evidence="1">Membrane</location>
        <topology evidence="1">Multi-pass membrane protein</topology>
    </subcellularLocation>
</comment>
<accession>A0A5C8J8N0</accession>
<feature type="transmembrane region" description="Helical" evidence="5">
    <location>
        <begin position="37"/>
        <end position="56"/>
    </location>
</feature>
<protein>
    <submittedName>
        <fullName evidence="7">O-antigen ligase family protein</fullName>
    </submittedName>
</protein>
<gene>
    <name evidence="7" type="ORF">FVR03_18735</name>
</gene>
<keyword evidence="3 5" id="KW-1133">Transmembrane helix</keyword>
<reference evidence="7 8" key="1">
    <citation type="submission" date="2019-08" db="EMBL/GenBank/DDBJ databases">
        <authorList>
            <person name="Shi S."/>
        </authorList>
    </citation>
    <scope>NUCLEOTIDE SEQUENCE [LARGE SCALE GENOMIC DNA]</scope>
    <source>
        <strain evidence="7 8">GY10130</strain>
    </source>
</reference>
<feature type="transmembrane region" description="Helical" evidence="5">
    <location>
        <begin position="91"/>
        <end position="110"/>
    </location>
</feature>